<proteinExistence type="inferred from homology"/>
<feature type="region of interest" description="Disordered" evidence="10">
    <location>
        <begin position="190"/>
        <end position="238"/>
    </location>
</feature>
<protein>
    <recommendedName>
        <fullName evidence="3 9">Mediator of RNA polymerase II transcription subunit 8</fullName>
    </recommendedName>
    <alternativeName>
        <fullName evidence="8 9">Mediator complex subunit 8</fullName>
    </alternativeName>
</protein>
<accession>A0AA40CAZ2</accession>
<feature type="compositionally biased region" description="Acidic residues" evidence="10">
    <location>
        <begin position="200"/>
        <end position="219"/>
    </location>
</feature>
<evidence type="ECO:0000256" key="4">
    <source>
        <dbReference type="ARBA" id="ARBA00023015"/>
    </source>
</evidence>
<evidence type="ECO:0000256" key="7">
    <source>
        <dbReference type="ARBA" id="ARBA00023242"/>
    </source>
</evidence>
<feature type="compositionally biased region" description="Basic residues" evidence="10">
    <location>
        <begin position="265"/>
        <end position="277"/>
    </location>
</feature>
<evidence type="ECO:0000256" key="5">
    <source>
        <dbReference type="ARBA" id="ARBA00023159"/>
    </source>
</evidence>
<dbReference type="Pfam" id="PF10232">
    <property type="entry name" value="Med8"/>
    <property type="match status" value="1"/>
</dbReference>
<sequence length="277" mass="31033">MTSLGLAPDELKQLDLIRNRFSQLSSTLISLQRDVNYANPLPSRESLQSSSQILLRTITSIQDITTEYSDLFQRIAVHPSTNYPGRTHEHILLHLLRKKHEPEIESLVEDARKTAKNAGVDPTKLAAGKAYNDEEDDEYGLDTEGDVPGDPFNERWADILDACREGVVEYIQTQAREAYTVEEQEMGTRNVRTGLKRSLDDEEESEEDDEEDEEGEDEPMGGATTGKTAAAGVGKPPEVEPEVALWFAARGDLRLPGNIELESQRKKKDNQKRPTGR</sequence>
<evidence type="ECO:0000256" key="6">
    <source>
        <dbReference type="ARBA" id="ARBA00023163"/>
    </source>
</evidence>
<keyword evidence="5 9" id="KW-0010">Activator</keyword>
<keyword evidence="7 9" id="KW-0539">Nucleus</keyword>
<dbReference type="GO" id="GO:0003712">
    <property type="term" value="F:transcription coregulator activity"/>
    <property type="evidence" value="ECO:0007669"/>
    <property type="project" value="InterPro"/>
</dbReference>
<dbReference type="GO" id="GO:0006357">
    <property type="term" value="P:regulation of transcription by RNA polymerase II"/>
    <property type="evidence" value="ECO:0007669"/>
    <property type="project" value="InterPro"/>
</dbReference>
<gene>
    <name evidence="9" type="primary">MED8</name>
    <name evidence="11" type="ORF">B0T14DRAFT_416555</name>
</gene>
<keyword evidence="4 9" id="KW-0805">Transcription regulation</keyword>
<dbReference type="PANTHER" id="PTHR13074:SF9">
    <property type="entry name" value="MEDIATOR OF RNA POLYMERASE II TRANSCRIPTION SUBUNIT 8"/>
    <property type="match status" value="1"/>
</dbReference>
<comment type="function">
    <text evidence="9">Component of the Mediator complex, a coactivator involved in the regulated transcription of nearly all RNA polymerase II-dependent genes. Mediator functions as a bridge to convey information from gene-specific regulatory proteins to the basal RNA polymerase II transcription machinery. Mediator is recruited to promoters by direct interactions with regulatory proteins and serves as a scaffold for the assembly of a functional preinitiation complex with RNA polymerase II and the general transcription factors.</text>
</comment>
<dbReference type="GO" id="GO:0000978">
    <property type="term" value="F:RNA polymerase II cis-regulatory region sequence-specific DNA binding"/>
    <property type="evidence" value="ECO:0007669"/>
    <property type="project" value="TreeGrafter"/>
</dbReference>
<dbReference type="PANTHER" id="PTHR13074">
    <property type="entry name" value="MEDIATOR OF RNA POLYMERASE II TRANSCRIPTION SUBUNIT 8"/>
    <property type="match status" value="1"/>
</dbReference>
<feature type="region of interest" description="Disordered" evidence="10">
    <location>
        <begin position="256"/>
        <end position="277"/>
    </location>
</feature>
<dbReference type="EMBL" id="JAULSU010000001">
    <property type="protein sequence ID" value="KAK0632091.1"/>
    <property type="molecule type" value="Genomic_DNA"/>
</dbReference>
<dbReference type="Gene3D" id="1.20.58.1710">
    <property type="match status" value="1"/>
</dbReference>
<dbReference type="GO" id="GO:0070847">
    <property type="term" value="C:core mediator complex"/>
    <property type="evidence" value="ECO:0007669"/>
    <property type="project" value="TreeGrafter"/>
</dbReference>
<dbReference type="Gene3D" id="6.10.250.2610">
    <property type="match status" value="1"/>
</dbReference>
<feature type="compositionally biased region" description="Low complexity" evidence="10">
    <location>
        <begin position="221"/>
        <end position="232"/>
    </location>
</feature>
<evidence type="ECO:0000256" key="2">
    <source>
        <dbReference type="ARBA" id="ARBA00005716"/>
    </source>
</evidence>
<evidence type="ECO:0000313" key="11">
    <source>
        <dbReference type="EMBL" id="KAK0632091.1"/>
    </source>
</evidence>
<comment type="caution">
    <text evidence="11">The sequence shown here is derived from an EMBL/GenBank/DDBJ whole genome shotgun (WGS) entry which is preliminary data.</text>
</comment>
<evidence type="ECO:0000256" key="3">
    <source>
        <dbReference type="ARBA" id="ARBA00020637"/>
    </source>
</evidence>
<evidence type="ECO:0000313" key="12">
    <source>
        <dbReference type="Proteomes" id="UP001175000"/>
    </source>
</evidence>
<evidence type="ECO:0000256" key="9">
    <source>
        <dbReference type="RuleBase" id="RU364144"/>
    </source>
</evidence>
<evidence type="ECO:0000256" key="1">
    <source>
        <dbReference type="ARBA" id="ARBA00004123"/>
    </source>
</evidence>
<dbReference type="Proteomes" id="UP001175000">
    <property type="component" value="Unassembled WGS sequence"/>
</dbReference>
<dbReference type="InterPro" id="IPR019364">
    <property type="entry name" value="Mediatior_Med8_fun/met"/>
</dbReference>
<comment type="subunit">
    <text evidence="9">Component of the Mediator complex.</text>
</comment>
<comment type="similarity">
    <text evidence="2 9">Belongs to the Mediator complex subunit 8 family.</text>
</comment>
<reference evidence="11" key="1">
    <citation type="submission" date="2023-06" db="EMBL/GenBank/DDBJ databases">
        <title>Genome-scale phylogeny and comparative genomics of the fungal order Sordariales.</title>
        <authorList>
            <consortium name="Lawrence Berkeley National Laboratory"/>
            <person name="Hensen N."/>
            <person name="Bonometti L."/>
            <person name="Westerberg I."/>
            <person name="Brannstrom I.O."/>
            <person name="Guillou S."/>
            <person name="Cros-Aarteil S."/>
            <person name="Calhoun S."/>
            <person name="Haridas S."/>
            <person name="Kuo A."/>
            <person name="Mondo S."/>
            <person name="Pangilinan J."/>
            <person name="Riley R."/>
            <person name="Labutti K."/>
            <person name="Andreopoulos B."/>
            <person name="Lipzen A."/>
            <person name="Chen C."/>
            <person name="Yanf M."/>
            <person name="Daum C."/>
            <person name="Ng V."/>
            <person name="Clum A."/>
            <person name="Steindorff A."/>
            <person name="Ohm R."/>
            <person name="Martin F."/>
            <person name="Silar P."/>
            <person name="Natvig D."/>
            <person name="Lalanne C."/>
            <person name="Gautier V."/>
            <person name="Ament-Velasquez S.L."/>
            <person name="Kruys A."/>
            <person name="Hutchinson M.I."/>
            <person name="Powell A.J."/>
            <person name="Barry K."/>
            <person name="Miller A.N."/>
            <person name="Grigoriev I.V."/>
            <person name="Debuchy R."/>
            <person name="Gladieux P."/>
            <person name="Thoren M.H."/>
            <person name="Johannesson H."/>
        </authorList>
    </citation>
    <scope>NUCLEOTIDE SEQUENCE</scope>
    <source>
        <strain evidence="11">CBS 606.72</strain>
    </source>
</reference>
<keyword evidence="6 9" id="KW-0804">Transcription</keyword>
<comment type="subcellular location">
    <subcellularLocation>
        <location evidence="1 9">Nucleus</location>
    </subcellularLocation>
</comment>
<dbReference type="GO" id="GO:0016592">
    <property type="term" value="C:mediator complex"/>
    <property type="evidence" value="ECO:0007669"/>
    <property type="project" value="InterPro"/>
</dbReference>
<name>A0AA40CAZ2_9PEZI</name>
<evidence type="ECO:0000256" key="8">
    <source>
        <dbReference type="ARBA" id="ARBA00031261"/>
    </source>
</evidence>
<dbReference type="AlphaFoldDB" id="A0AA40CAZ2"/>
<organism evidence="11 12">
    <name type="scientific">Immersiella caudata</name>
    <dbReference type="NCBI Taxonomy" id="314043"/>
    <lineage>
        <taxon>Eukaryota</taxon>
        <taxon>Fungi</taxon>
        <taxon>Dikarya</taxon>
        <taxon>Ascomycota</taxon>
        <taxon>Pezizomycotina</taxon>
        <taxon>Sordariomycetes</taxon>
        <taxon>Sordariomycetidae</taxon>
        <taxon>Sordariales</taxon>
        <taxon>Lasiosphaeriaceae</taxon>
        <taxon>Immersiella</taxon>
    </lineage>
</organism>
<keyword evidence="12" id="KW-1185">Reference proteome</keyword>
<evidence type="ECO:0000256" key="10">
    <source>
        <dbReference type="SAM" id="MobiDB-lite"/>
    </source>
</evidence>